<evidence type="ECO:0000256" key="3">
    <source>
        <dbReference type="ARBA" id="ARBA00061659"/>
    </source>
</evidence>
<dbReference type="GO" id="GO:0008270">
    <property type="term" value="F:zinc ion binding"/>
    <property type="evidence" value="ECO:0007669"/>
    <property type="project" value="InterPro"/>
</dbReference>
<reference evidence="7" key="1">
    <citation type="submission" date="2023-03" db="EMBL/GenBank/DDBJ databases">
        <authorList>
            <person name="Julca I."/>
        </authorList>
    </citation>
    <scope>NUCLEOTIDE SEQUENCE</scope>
</reference>
<evidence type="ECO:0000313" key="8">
    <source>
        <dbReference type="Proteomes" id="UP001161247"/>
    </source>
</evidence>
<feature type="repeat" description="PPR" evidence="4">
    <location>
        <begin position="398"/>
        <end position="428"/>
    </location>
</feature>
<dbReference type="InterPro" id="IPR032867">
    <property type="entry name" value="DYW_dom"/>
</dbReference>
<dbReference type="InterPro" id="IPR046960">
    <property type="entry name" value="PPR_At4g14850-like_plant"/>
</dbReference>
<dbReference type="PROSITE" id="PS51375">
    <property type="entry name" value="PPR"/>
    <property type="match status" value="2"/>
</dbReference>
<dbReference type="EMBL" id="OX459126">
    <property type="protein sequence ID" value="CAI9118528.1"/>
    <property type="molecule type" value="Genomic_DNA"/>
</dbReference>
<dbReference type="GO" id="GO:0009451">
    <property type="term" value="P:RNA modification"/>
    <property type="evidence" value="ECO:0007669"/>
    <property type="project" value="InterPro"/>
</dbReference>
<dbReference type="Pfam" id="PF13041">
    <property type="entry name" value="PPR_2"/>
    <property type="match status" value="1"/>
</dbReference>
<keyword evidence="8" id="KW-1185">Reference proteome</keyword>
<dbReference type="FunFam" id="1.25.40.10:FF:000090">
    <property type="entry name" value="Pentatricopeptide repeat-containing protein, chloroplastic"/>
    <property type="match status" value="1"/>
</dbReference>
<protein>
    <submittedName>
        <fullName evidence="7">OLC1v1020113C1</fullName>
    </submittedName>
</protein>
<comment type="similarity">
    <text evidence="3">Belongs to the PPR family. PCMP-E subfamily.</text>
</comment>
<keyword evidence="5" id="KW-0732">Signal</keyword>
<accession>A0AAV1EFQ9</accession>
<dbReference type="Proteomes" id="UP001161247">
    <property type="component" value="Chromosome 9"/>
</dbReference>
<name>A0AAV1EFQ9_OLDCO</name>
<dbReference type="Pfam" id="PF14432">
    <property type="entry name" value="DYW_deaminase"/>
    <property type="match status" value="1"/>
</dbReference>
<sequence>MAATAATAASAAALGALLSSAVSSSTQSSLRLGRAIHAKVIRTQRKISPFLVNHLINMYSKLNQLDSAEILLLRLTPSASRSVVTWTSLISGCVQNGHLIAALRHFSDMRRRDNVLPNDFTFPCLFKAAASLNAAFLGRQLHGSAVKLNFDGDVYVASSALDMYFKTDLHKDAYDLFDQMPHRNIATWNALICNAVLNGHVYEAVGRFVELLRGGRSGEGDPLRPIVVPDSVTFCALLNACADCLNLKLGQQLHSFMIRYGYDGEVAVSIGLIDFYGKCKEVKLAKMIFDGINEKNSVSWGSMVAVYKQNDMEEKAWELFHGVMKGNVGVTDFLISSVLSACAGLAVIEFGRMAHGVAMKAAFVEKNVVVGSALVDMYAKCGSIEDCERAFYDMKERNLFVWNALIGGYAHQGYADTALLLFERMMTGVNKKKENVMNMLMPNHVTLVCVLTACSRGGKVDVGMDIFESMNKGKYGFEPGVEHYACVVDMLGRAGLVDRAYEFIKNMPICPTISIWGALLGACKVYKRPDLGRIAAESLFELDPADFGNHILLSNTLAAAERWEEATCARKALMKGIGHNKKGTGYSWIYAKNSIHVFRAKDTSHECYHEIHAILDKLRRDMKAAGYVPNTEVALYDLEAEEKESEIGYHSEKIALAFGLITLPPQLPIRINKNLRVCVDCHSAMKFISGIIGREIIVRDNSQFHRFKDNNCSCGDYW</sequence>
<feature type="repeat" description="PPR" evidence="4">
    <location>
        <begin position="82"/>
        <end position="116"/>
    </location>
</feature>
<evidence type="ECO:0000259" key="6">
    <source>
        <dbReference type="Pfam" id="PF14432"/>
    </source>
</evidence>
<dbReference type="Pfam" id="PF20431">
    <property type="entry name" value="E_motif"/>
    <property type="match status" value="1"/>
</dbReference>
<comment type="similarity">
    <text evidence="1">Belongs to the PPR family. PCMP-H subfamily.</text>
</comment>
<evidence type="ECO:0000256" key="1">
    <source>
        <dbReference type="ARBA" id="ARBA00006643"/>
    </source>
</evidence>
<organism evidence="7 8">
    <name type="scientific">Oldenlandia corymbosa var. corymbosa</name>
    <dbReference type="NCBI Taxonomy" id="529605"/>
    <lineage>
        <taxon>Eukaryota</taxon>
        <taxon>Viridiplantae</taxon>
        <taxon>Streptophyta</taxon>
        <taxon>Embryophyta</taxon>
        <taxon>Tracheophyta</taxon>
        <taxon>Spermatophyta</taxon>
        <taxon>Magnoliopsida</taxon>
        <taxon>eudicotyledons</taxon>
        <taxon>Gunneridae</taxon>
        <taxon>Pentapetalae</taxon>
        <taxon>asterids</taxon>
        <taxon>lamiids</taxon>
        <taxon>Gentianales</taxon>
        <taxon>Rubiaceae</taxon>
        <taxon>Rubioideae</taxon>
        <taxon>Spermacoceae</taxon>
        <taxon>Hedyotis-Oldenlandia complex</taxon>
        <taxon>Oldenlandia</taxon>
    </lineage>
</organism>
<dbReference type="InterPro" id="IPR002885">
    <property type="entry name" value="PPR_rpt"/>
</dbReference>
<dbReference type="FunFam" id="1.25.40.10:FF:000196">
    <property type="entry name" value="Pentatricopeptide repeat-containing protein At4g14850"/>
    <property type="match status" value="1"/>
</dbReference>
<keyword evidence="2" id="KW-0677">Repeat</keyword>
<feature type="domain" description="DYW" evidence="6">
    <location>
        <begin position="626"/>
        <end position="718"/>
    </location>
</feature>
<evidence type="ECO:0000256" key="4">
    <source>
        <dbReference type="PROSITE-ProRule" id="PRU00708"/>
    </source>
</evidence>
<dbReference type="PANTHER" id="PTHR24015">
    <property type="entry name" value="OS07G0578800 PROTEIN-RELATED"/>
    <property type="match status" value="1"/>
</dbReference>
<feature type="signal peptide" evidence="5">
    <location>
        <begin position="1"/>
        <end position="23"/>
    </location>
</feature>
<dbReference type="InterPro" id="IPR046848">
    <property type="entry name" value="E_motif"/>
</dbReference>
<gene>
    <name evidence="7" type="ORF">OLC1_LOCUS24371</name>
</gene>
<dbReference type="PANTHER" id="PTHR24015:SF1814">
    <property type="entry name" value="OS11G0583200 PROTEIN"/>
    <property type="match status" value="1"/>
</dbReference>
<dbReference type="NCBIfam" id="TIGR00756">
    <property type="entry name" value="PPR"/>
    <property type="match status" value="2"/>
</dbReference>
<dbReference type="InterPro" id="IPR011990">
    <property type="entry name" value="TPR-like_helical_dom_sf"/>
</dbReference>
<dbReference type="Pfam" id="PF01535">
    <property type="entry name" value="PPR"/>
    <property type="match status" value="5"/>
</dbReference>
<evidence type="ECO:0000313" key="7">
    <source>
        <dbReference type="EMBL" id="CAI9118528.1"/>
    </source>
</evidence>
<evidence type="ECO:0000256" key="5">
    <source>
        <dbReference type="SAM" id="SignalP"/>
    </source>
</evidence>
<proteinExistence type="inferred from homology"/>
<feature type="chain" id="PRO_5043561450" evidence="5">
    <location>
        <begin position="24"/>
        <end position="718"/>
    </location>
</feature>
<dbReference type="Gene3D" id="1.25.40.10">
    <property type="entry name" value="Tetratricopeptide repeat domain"/>
    <property type="match status" value="5"/>
</dbReference>
<dbReference type="GO" id="GO:0003723">
    <property type="term" value="F:RNA binding"/>
    <property type="evidence" value="ECO:0007669"/>
    <property type="project" value="InterPro"/>
</dbReference>
<evidence type="ECO:0000256" key="2">
    <source>
        <dbReference type="ARBA" id="ARBA00022737"/>
    </source>
</evidence>
<dbReference type="AlphaFoldDB" id="A0AAV1EFQ9"/>